<evidence type="ECO:0000313" key="3">
    <source>
        <dbReference type="Proteomes" id="UP001187315"/>
    </source>
</evidence>
<evidence type="ECO:0000313" key="2">
    <source>
        <dbReference type="EMBL" id="KAK2821172.1"/>
    </source>
</evidence>
<feature type="transmembrane region" description="Helical" evidence="1">
    <location>
        <begin position="15"/>
        <end position="32"/>
    </location>
</feature>
<accession>A0AA88J3C2</accession>
<feature type="transmembrane region" description="Helical" evidence="1">
    <location>
        <begin position="78"/>
        <end position="96"/>
    </location>
</feature>
<organism evidence="2 3">
    <name type="scientific">Tachysurus vachellii</name>
    <name type="common">Darkbarbel catfish</name>
    <name type="synonym">Pelteobagrus vachellii</name>
    <dbReference type="NCBI Taxonomy" id="175792"/>
    <lineage>
        <taxon>Eukaryota</taxon>
        <taxon>Metazoa</taxon>
        <taxon>Chordata</taxon>
        <taxon>Craniata</taxon>
        <taxon>Vertebrata</taxon>
        <taxon>Euteleostomi</taxon>
        <taxon>Actinopterygii</taxon>
        <taxon>Neopterygii</taxon>
        <taxon>Teleostei</taxon>
        <taxon>Ostariophysi</taxon>
        <taxon>Siluriformes</taxon>
        <taxon>Bagridae</taxon>
        <taxon>Tachysurus</taxon>
    </lineage>
</organism>
<dbReference type="EMBL" id="JAVHJS010000022">
    <property type="protein sequence ID" value="KAK2821172.1"/>
    <property type="molecule type" value="Genomic_DNA"/>
</dbReference>
<dbReference type="AlphaFoldDB" id="A0AA88J3C2"/>
<keyword evidence="1" id="KW-0472">Membrane</keyword>
<comment type="caution">
    <text evidence="2">The sequence shown here is derived from an EMBL/GenBank/DDBJ whole genome shotgun (WGS) entry which is preliminary data.</text>
</comment>
<name>A0AA88J3C2_TACVA</name>
<reference evidence="2" key="1">
    <citation type="submission" date="2023-08" db="EMBL/GenBank/DDBJ databases">
        <title>Pelteobagrus vachellii genome.</title>
        <authorList>
            <person name="Liu H."/>
        </authorList>
    </citation>
    <scope>NUCLEOTIDE SEQUENCE</scope>
    <source>
        <strain evidence="2">PRFRI_2022a</strain>
        <tissue evidence="2">Muscle</tissue>
    </source>
</reference>
<keyword evidence="1" id="KW-1133">Transmembrane helix</keyword>
<evidence type="ECO:0000256" key="1">
    <source>
        <dbReference type="SAM" id="Phobius"/>
    </source>
</evidence>
<dbReference type="Proteomes" id="UP001187315">
    <property type="component" value="Unassembled WGS sequence"/>
</dbReference>
<keyword evidence="3" id="KW-1185">Reference proteome</keyword>
<gene>
    <name evidence="2" type="ORF">Q7C36_020515</name>
</gene>
<sequence length="196" mass="22431">MIPDTMLDLYSHYKFYHFFSICFGLGCGLCSYRPYYSLVMPVFLTGFCVFAFEVVGWCCGLPPHTKQCKGAPFRTRDALWGFVCALLIAVLHLRSYHVYTLSYGSGIVMFSIRGAKRRYDTLCLCFSHMVHWQLKLHCKLVYYFTRNHWNTGHTSFTGTNWNTGHTSFTGTNWNTGHTSFTGTNWNTGHTSSTGTD</sequence>
<feature type="transmembrane region" description="Helical" evidence="1">
    <location>
        <begin position="39"/>
        <end position="58"/>
    </location>
</feature>
<keyword evidence="1" id="KW-0812">Transmembrane</keyword>
<protein>
    <submittedName>
        <fullName evidence="2">Uncharacterized protein</fullName>
    </submittedName>
</protein>
<proteinExistence type="predicted"/>